<reference evidence="3" key="1">
    <citation type="journal article" date="2015" name="Nat. Genet.">
        <title>The genome and transcriptome of the zoonotic hookworm Ancylostoma ceylanicum identify infection-specific gene families.</title>
        <authorList>
            <person name="Schwarz E.M."/>
            <person name="Hu Y."/>
            <person name="Antoshechkin I."/>
            <person name="Miller M.M."/>
            <person name="Sternberg P.W."/>
            <person name="Aroian R.V."/>
        </authorList>
    </citation>
    <scope>NUCLEOTIDE SEQUENCE</scope>
    <source>
        <strain evidence="3">HY135</strain>
    </source>
</reference>
<name>A0A016U6Q8_9BILA</name>
<evidence type="ECO:0000313" key="2">
    <source>
        <dbReference type="EMBL" id="EYC10865.1"/>
    </source>
</evidence>
<protein>
    <submittedName>
        <fullName evidence="2">Uncharacterized protein</fullName>
    </submittedName>
</protein>
<feature type="signal peptide" evidence="1">
    <location>
        <begin position="1"/>
        <end position="21"/>
    </location>
</feature>
<proteinExistence type="predicted"/>
<organism evidence="2 3">
    <name type="scientific">Ancylostoma ceylanicum</name>
    <dbReference type="NCBI Taxonomy" id="53326"/>
    <lineage>
        <taxon>Eukaryota</taxon>
        <taxon>Metazoa</taxon>
        <taxon>Ecdysozoa</taxon>
        <taxon>Nematoda</taxon>
        <taxon>Chromadorea</taxon>
        <taxon>Rhabditida</taxon>
        <taxon>Rhabditina</taxon>
        <taxon>Rhabditomorpha</taxon>
        <taxon>Strongyloidea</taxon>
        <taxon>Ancylostomatidae</taxon>
        <taxon>Ancylostomatinae</taxon>
        <taxon>Ancylostoma</taxon>
    </lineage>
</organism>
<dbReference type="Proteomes" id="UP000024635">
    <property type="component" value="Unassembled WGS sequence"/>
</dbReference>
<evidence type="ECO:0000256" key="1">
    <source>
        <dbReference type="SAM" id="SignalP"/>
    </source>
</evidence>
<dbReference type="EMBL" id="JARK01001389">
    <property type="protein sequence ID" value="EYC10865.1"/>
    <property type="molecule type" value="Genomic_DNA"/>
</dbReference>
<keyword evidence="3" id="KW-1185">Reference proteome</keyword>
<gene>
    <name evidence="2" type="primary">Acey_s0053.g2337</name>
    <name evidence="2" type="ORF">Y032_0053g2337</name>
</gene>
<comment type="caution">
    <text evidence="2">The sequence shown here is derived from an EMBL/GenBank/DDBJ whole genome shotgun (WGS) entry which is preliminary data.</text>
</comment>
<accession>A0A016U6Q8</accession>
<keyword evidence="1" id="KW-0732">Signal</keyword>
<feature type="chain" id="PRO_5001487937" evidence="1">
    <location>
        <begin position="22"/>
        <end position="161"/>
    </location>
</feature>
<dbReference type="AlphaFoldDB" id="A0A016U6Q8"/>
<sequence>MQNWRLLSWLSLSMCCHFVECIKDIALFLSQDIDVSVSKILRQLSNRFDVIMRSTGIEERNFCAKVPYEFAKQEGQTALFIIPLTTERVPKCERIVEGNVVLANVRKHSVKYGSAFDGDVGLQEGGVDKLMDYLNNITVSLRFFNRIMLIAERIRALERIY</sequence>
<evidence type="ECO:0000313" key="3">
    <source>
        <dbReference type="Proteomes" id="UP000024635"/>
    </source>
</evidence>